<keyword evidence="6" id="KW-1185">Reference proteome</keyword>
<dbReference type="Proteomes" id="UP000525987">
    <property type="component" value="Unassembled WGS sequence"/>
</dbReference>
<dbReference type="PANTHER" id="PTHR34596:SF2">
    <property type="entry name" value="CHITOPORIN"/>
    <property type="match status" value="1"/>
</dbReference>
<evidence type="ECO:0000313" key="5">
    <source>
        <dbReference type="EMBL" id="MBB3139285.1"/>
    </source>
</evidence>
<dbReference type="PANTHER" id="PTHR34596">
    <property type="entry name" value="CHITOPORIN"/>
    <property type="match status" value="1"/>
</dbReference>
<accession>A0A7W5BUD5</accession>
<evidence type="ECO:0000256" key="3">
    <source>
        <dbReference type="ARBA" id="ARBA00022729"/>
    </source>
</evidence>
<evidence type="ECO:0000313" key="6">
    <source>
        <dbReference type="Proteomes" id="UP000525987"/>
    </source>
</evidence>
<dbReference type="AlphaFoldDB" id="A0A7W5BUD5"/>
<protein>
    <recommendedName>
        <fullName evidence="7">Outer membrane porin, OprD family</fullName>
    </recommendedName>
</protein>
<gene>
    <name evidence="5" type="ORF">FHR96_000131</name>
</gene>
<dbReference type="EMBL" id="JACHXM010000001">
    <property type="protein sequence ID" value="MBB3139285.1"/>
    <property type="molecule type" value="Genomic_DNA"/>
</dbReference>
<evidence type="ECO:0008006" key="7">
    <source>
        <dbReference type="Google" id="ProtNLM"/>
    </source>
</evidence>
<evidence type="ECO:0000256" key="2">
    <source>
        <dbReference type="ARBA" id="ARBA00022448"/>
    </source>
</evidence>
<dbReference type="InterPro" id="IPR023614">
    <property type="entry name" value="Porin_dom_sf"/>
</dbReference>
<keyword evidence="3 4" id="KW-0732">Signal</keyword>
<keyword evidence="2" id="KW-0813">Transport</keyword>
<evidence type="ECO:0000256" key="4">
    <source>
        <dbReference type="SAM" id="SignalP"/>
    </source>
</evidence>
<feature type="signal peptide" evidence="4">
    <location>
        <begin position="1"/>
        <end position="22"/>
    </location>
</feature>
<dbReference type="GO" id="GO:0016020">
    <property type="term" value="C:membrane"/>
    <property type="evidence" value="ECO:0007669"/>
    <property type="project" value="InterPro"/>
</dbReference>
<dbReference type="GO" id="GO:0015288">
    <property type="term" value="F:porin activity"/>
    <property type="evidence" value="ECO:0007669"/>
    <property type="project" value="TreeGrafter"/>
</dbReference>
<organism evidence="5 6">
    <name type="scientific">Halomonas organivorans</name>
    <dbReference type="NCBI Taxonomy" id="257772"/>
    <lineage>
        <taxon>Bacteria</taxon>
        <taxon>Pseudomonadati</taxon>
        <taxon>Pseudomonadota</taxon>
        <taxon>Gammaproteobacteria</taxon>
        <taxon>Oceanospirillales</taxon>
        <taxon>Halomonadaceae</taxon>
        <taxon>Halomonas</taxon>
    </lineage>
</organism>
<dbReference type="RefSeq" id="WP_183385714.1">
    <property type="nucleotide sequence ID" value="NZ_JACHXM010000001.1"/>
</dbReference>
<evidence type="ECO:0000256" key="1">
    <source>
        <dbReference type="ARBA" id="ARBA00009075"/>
    </source>
</evidence>
<dbReference type="InterPro" id="IPR005318">
    <property type="entry name" value="OM_porin_bac"/>
</dbReference>
<feature type="chain" id="PRO_5031087682" description="Outer membrane porin, OprD family" evidence="4">
    <location>
        <begin position="23"/>
        <end position="434"/>
    </location>
</feature>
<comment type="caution">
    <text evidence="5">The sequence shown here is derived from an EMBL/GenBank/DDBJ whole genome shotgun (WGS) entry which is preliminary data.</text>
</comment>
<reference evidence="5 6" key="1">
    <citation type="submission" date="2020-08" db="EMBL/GenBank/DDBJ databases">
        <title>Genomic Encyclopedia of Type Strains, Phase III (KMG-III): the genomes of soil and plant-associated and newly described type strains.</title>
        <authorList>
            <person name="Whitman W."/>
        </authorList>
    </citation>
    <scope>NUCLEOTIDE SEQUENCE [LARGE SCALE GENOMIC DNA]</scope>
    <source>
        <strain evidence="5 6">CECT 5995</strain>
    </source>
</reference>
<proteinExistence type="inferred from homology"/>
<dbReference type="Pfam" id="PF03573">
    <property type="entry name" value="OprD"/>
    <property type="match status" value="1"/>
</dbReference>
<name>A0A7W5BUD5_9GAMM</name>
<dbReference type="Gene3D" id="2.40.160.10">
    <property type="entry name" value="Porin"/>
    <property type="match status" value="1"/>
</dbReference>
<comment type="similarity">
    <text evidence="1">Belongs to the outer membrane porin (Opr) (TC 1.B.25) family.</text>
</comment>
<sequence length="434" mass="48504">MSPHMLKGSILILGIAPTLALADNFLSEGHAKLEYRQYYFNADPDSGTGPTRDEWVQGVLVDYQSGFYRDVIGLDLGYGVADALHIGNGADSITNLSADDDVQDPHSISTPTTAYLKLRLGDEGNRLRLGWGKKSRDYHLYADNTTRILPASSIGYDVAYDFRDLSLYAARIDRFSPRDESSWGDDLATFDGQSINRVELAGLSVDLPGDVTFETEYLTARDYLDESFFGLSHDLALPLDSTLSMSLAHGSQRDGGNLFETQGVPRRYQAEDSHDALYDEASLTWRLPDKYLGLAYTRVDGDNYDRTLFAEDHGTWDSEAKNFYWFGLAGEAMWKVSGGLDLSPLGLEGLRWDGHYAFSDSADGYQDFSRREFLSMLRYRFSGALDGLSLAWLHIDFETLGKPAPGSDKTLTYAASGFITHDTDRLYLTYRYTF</sequence>